<gene>
    <name evidence="2" type="ORF">GCM10009681_07490</name>
</gene>
<feature type="domain" description="Tyrosine specific protein phosphatases" evidence="1">
    <location>
        <begin position="85"/>
        <end position="152"/>
    </location>
</feature>
<proteinExistence type="predicted"/>
<evidence type="ECO:0000313" key="2">
    <source>
        <dbReference type="EMBL" id="GAA1739243.1"/>
    </source>
</evidence>
<dbReference type="Gene3D" id="3.90.190.10">
    <property type="entry name" value="Protein tyrosine phosphatase superfamily"/>
    <property type="match status" value="1"/>
</dbReference>
<dbReference type="RefSeq" id="WP_344076812.1">
    <property type="nucleotide sequence ID" value="NZ_BAAALS010000003.1"/>
</dbReference>
<dbReference type="InterPro" id="IPR000387">
    <property type="entry name" value="Tyr_Pase_dom"/>
</dbReference>
<organism evidence="2 3">
    <name type="scientific">Luedemannella helvata</name>
    <dbReference type="NCBI Taxonomy" id="349315"/>
    <lineage>
        <taxon>Bacteria</taxon>
        <taxon>Bacillati</taxon>
        <taxon>Actinomycetota</taxon>
        <taxon>Actinomycetes</taxon>
        <taxon>Micromonosporales</taxon>
        <taxon>Micromonosporaceae</taxon>
        <taxon>Luedemannella</taxon>
    </lineage>
</organism>
<keyword evidence="3" id="KW-1185">Reference proteome</keyword>
<comment type="caution">
    <text evidence="2">The sequence shown here is derived from an EMBL/GenBank/DDBJ whole genome shotgun (WGS) entry which is preliminary data.</text>
</comment>
<evidence type="ECO:0000313" key="3">
    <source>
        <dbReference type="Proteomes" id="UP001500655"/>
    </source>
</evidence>
<sequence length="168" mass="18209">MRPTLFAIEQPGPGRLSTMTKPRGGDWLVDEMTALRAADVDVLVCALTTAELDEVDLTEEPQAAAEAGLEFVSIPIVDRDIPDPAAVLPDLRRLAERLRAGDHIVTHCRFGIGRASLLAAGILVLNGLAPDQAWQQLERARGHAVPDTPAQRDWPNKLLTAHTSKITL</sequence>
<dbReference type="SUPFAM" id="SSF52799">
    <property type="entry name" value="(Phosphotyrosine protein) phosphatases II"/>
    <property type="match status" value="1"/>
</dbReference>
<dbReference type="PROSITE" id="PS50056">
    <property type="entry name" value="TYR_PHOSPHATASE_2"/>
    <property type="match status" value="1"/>
</dbReference>
<dbReference type="Proteomes" id="UP001500655">
    <property type="component" value="Unassembled WGS sequence"/>
</dbReference>
<dbReference type="InterPro" id="IPR029021">
    <property type="entry name" value="Prot-tyrosine_phosphatase-like"/>
</dbReference>
<reference evidence="3" key="1">
    <citation type="journal article" date="2019" name="Int. J. Syst. Evol. Microbiol.">
        <title>The Global Catalogue of Microorganisms (GCM) 10K type strain sequencing project: providing services to taxonomists for standard genome sequencing and annotation.</title>
        <authorList>
            <consortium name="The Broad Institute Genomics Platform"/>
            <consortium name="The Broad Institute Genome Sequencing Center for Infectious Disease"/>
            <person name="Wu L."/>
            <person name="Ma J."/>
        </authorList>
    </citation>
    <scope>NUCLEOTIDE SEQUENCE [LARGE SCALE GENOMIC DNA]</scope>
    <source>
        <strain evidence="3">JCM 13249</strain>
    </source>
</reference>
<evidence type="ECO:0000259" key="1">
    <source>
        <dbReference type="PROSITE" id="PS50056"/>
    </source>
</evidence>
<name>A0ABP4VYM4_9ACTN</name>
<accession>A0ABP4VYM4</accession>
<dbReference type="EMBL" id="BAAALS010000003">
    <property type="protein sequence ID" value="GAA1739243.1"/>
    <property type="molecule type" value="Genomic_DNA"/>
</dbReference>
<dbReference type="Pfam" id="PF22785">
    <property type="entry name" value="Tc-R-P"/>
    <property type="match status" value="1"/>
</dbReference>
<protein>
    <submittedName>
        <fullName evidence="2">Tyrosine protein phosphatase</fullName>
    </submittedName>
</protein>